<dbReference type="Proteomes" id="UP000077755">
    <property type="component" value="Chromosome 2"/>
</dbReference>
<proteinExistence type="predicted"/>
<gene>
    <name evidence="1" type="ORF">DCAR_0205306</name>
</gene>
<evidence type="ECO:0000313" key="2">
    <source>
        <dbReference type="Proteomes" id="UP000077755"/>
    </source>
</evidence>
<organism evidence="1 2">
    <name type="scientific">Daucus carota subsp. sativus</name>
    <name type="common">Carrot</name>
    <dbReference type="NCBI Taxonomy" id="79200"/>
    <lineage>
        <taxon>Eukaryota</taxon>
        <taxon>Viridiplantae</taxon>
        <taxon>Streptophyta</taxon>
        <taxon>Embryophyta</taxon>
        <taxon>Tracheophyta</taxon>
        <taxon>Spermatophyta</taxon>
        <taxon>Magnoliopsida</taxon>
        <taxon>eudicotyledons</taxon>
        <taxon>Gunneridae</taxon>
        <taxon>Pentapetalae</taxon>
        <taxon>asterids</taxon>
        <taxon>campanulids</taxon>
        <taxon>Apiales</taxon>
        <taxon>Apiaceae</taxon>
        <taxon>Apioideae</taxon>
        <taxon>Scandiceae</taxon>
        <taxon>Daucinae</taxon>
        <taxon>Daucus</taxon>
        <taxon>Daucus sect. Daucus</taxon>
    </lineage>
</organism>
<keyword evidence="2" id="KW-1185">Reference proteome</keyword>
<name>A0A175Y9Q5_DAUCS</name>
<dbReference type="Gramene" id="KZM80306">
    <property type="protein sequence ID" value="KZM80306"/>
    <property type="gene ID" value="DCAR_031898"/>
</dbReference>
<dbReference type="AlphaFoldDB" id="A0A175Y9Q5"/>
<dbReference type="EMBL" id="CP093344">
    <property type="protein sequence ID" value="WOG86107.1"/>
    <property type="molecule type" value="Genomic_DNA"/>
</dbReference>
<evidence type="ECO:0000313" key="1">
    <source>
        <dbReference type="EMBL" id="WOG86107.1"/>
    </source>
</evidence>
<reference evidence="1" key="2">
    <citation type="submission" date="2022-03" db="EMBL/GenBank/DDBJ databases">
        <title>Draft title - Genomic analysis of global carrot germplasm unveils the trajectory of domestication and the origin of high carotenoid orange carrot.</title>
        <authorList>
            <person name="Iorizzo M."/>
            <person name="Ellison S."/>
            <person name="Senalik D."/>
            <person name="Macko-Podgorni A."/>
            <person name="Grzebelus D."/>
            <person name="Bostan H."/>
            <person name="Rolling W."/>
            <person name="Curaba J."/>
            <person name="Simon P."/>
        </authorList>
    </citation>
    <scope>NUCLEOTIDE SEQUENCE</scope>
    <source>
        <tissue evidence="1">Leaf</tissue>
    </source>
</reference>
<sequence length="90" mass="10219">MGTGEDEGIKRVVFGWCRKEEMLGCRVLYVGAYVIAGYGVVVEGGWFEQGGGEVSLELERTTARERIDMWLGLNRRKKARLLFIEIAVRH</sequence>
<reference evidence="1" key="1">
    <citation type="journal article" date="2016" name="Nat. Genet.">
        <title>A high-quality carrot genome assembly provides new insights into carotenoid accumulation and asterid genome evolution.</title>
        <authorList>
            <person name="Iorizzo M."/>
            <person name="Ellison S."/>
            <person name="Senalik D."/>
            <person name="Zeng P."/>
            <person name="Satapoomin P."/>
            <person name="Huang J."/>
            <person name="Bowman M."/>
            <person name="Iovene M."/>
            <person name="Sanseverino W."/>
            <person name="Cavagnaro P."/>
            <person name="Yildiz M."/>
            <person name="Macko-Podgorni A."/>
            <person name="Moranska E."/>
            <person name="Grzebelus E."/>
            <person name="Grzebelus D."/>
            <person name="Ashrafi H."/>
            <person name="Zheng Z."/>
            <person name="Cheng S."/>
            <person name="Spooner D."/>
            <person name="Van Deynze A."/>
            <person name="Simon P."/>
        </authorList>
    </citation>
    <scope>NUCLEOTIDE SEQUENCE</scope>
    <source>
        <tissue evidence="1">Leaf</tissue>
    </source>
</reference>
<protein>
    <submittedName>
        <fullName evidence="1">Uncharacterized protein</fullName>
    </submittedName>
</protein>
<accession>A0A175Y9Q5</accession>